<sequence>MAAAIGKNLGKFKQWTEEKLGKANRTESSDEFIKLELETDQRKEIVEKLYMASELYLKTLEKKKKGTEDKNKISPLLGLAYSLIAQGQTLPQESPFGQAMLKFGEAQEQIANNQLNYANKLRADYVSGLEGAMNEMKELQQARKKLESRRLDYNAKLNTVQRAKKEKPELEEQMRAAELKFNESLEDTYSRMIDIRNAEELHMQQLAMFYDSELEYYQRSVEILTNIRDIFNESKSTNYYNAIRRNPSLSVRGEHSVSRSKSHRAHFSTAYEDHESSHNVRYSPPTDEFEMPRNNSDISEDSAANVNFINTSSHNKPMPPLPSRASKKKVRVLYDFEGDSKDELPIRKGDIVTVLDEIDEGWWIGELTDEYGTRAGMFPANYVESFESVAPMHTNVAHTTGTSALNQTLPYSPSSSHYPDNKISSSLPAPTETLVRGEPLGWQRPAPAPSSHHVGGSNPVLQNQSTPTAQPSPSKVTRPIAIPDRTSSLGDSQDPNDSLPCRECGCTDYVANVFKQHSCNNCFHTH</sequence>
<dbReference type="PANTHER" id="PTHR14167:SF81">
    <property type="entry name" value="ENDOPHILIN-A"/>
    <property type="match status" value="1"/>
</dbReference>
<evidence type="ECO:0000256" key="4">
    <source>
        <dbReference type="ARBA" id="ARBA00023136"/>
    </source>
</evidence>
<evidence type="ECO:0000259" key="8">
    <source>
        <dbReference type="PROSITE" id="PS50002"/>
    </source>
</evidence>
<dbReference type="CDD" id="cd00174">
    <property type="entry name" value="SH3"/>
    <property type="match status" value="1"/>
</dbReference>
<protein>
    <submittedName>
        <fullName evidence="10">BAR-domain-containing protein</fullName>
    </submittedName>
</protein>
<dbReference type="Gene3D" id="2.30.30.40">
    <property type="entry name" value="SH3 Domains"/>
    <property type="match status" value="1"/>
</dbReference>
<feature type="region of interest" description="Disordered" evidence="7">
    <location>
        <begin position="251"/>
        <end position="289"/>
    </location>
</feature>
<dbReference type="SUPFAM" id="SSF50044">
    <property type="entry name" value="SH3-domain"/>
    <property type="match status" value="1"/>
</dbReference>
<keyword evidence="3 6" id="KW-0175">Coiled coil</keyword>
<evidence type="ECO:0000256" key="7">
    <source>
        <dbReference type="SAM" id="MobiDB-lite"/>
    </source>
</evidence>
<keyword evidence="4" id="KW-0472">Membrane</keyword>
<evidence type="ECO:0000313" key="10">
    <source>
        <dbReference type="EMBL" id="ORX98225.1"/>
    </source>
</evidence>
<dbReference type="STRING" id="1314790.A0A1Y1YJQ4"/>
<dbReference type="AlphaFoldDB" id="A0A1Y1YJQ4"/>
<evidence type="ECO:0000259" key="9">
    <source>
        <dbReference type="PROSITE" id="PS51021"/>
    </source>
</evidence>
<dbReference type="Gene3D" id="1.20.1270.60">
    <property type="entry name" value="Arfaptin homology (AH) domain/BAR domain"/>
    <property type="match status" value="1"/>
</dbReference>
<dbReference type="SMART" id="SM00721">
    <property type="entry name" value="BAR"/>
    <property type="match status" value="1"/>
</dbReference>
<evidence type="ECO:0000313" key="11">
    <source>
        <dbReference type="Proteomes" id="UP000193498"/>
    </source>
</evidence>
<dbReference type="EMBL" id="MCFE01000117">
    <property type="protein sequence ID" value="ORX98225.1"/>
    <property type="molecule type" value="Genomic_DNA"/>
</dbReference>
<feature type="compositionally biased region" description="Polar residues" evidence="7">
    <location>
        <begin position="404"/>
        <end position="428"/>
    </location>
</feature>
<dbReference type="Proteomes" id="UP000193498">
    <property type="component" value="Unassembled WGS sequence"/>
</dbReference>
<evidence type="ECO:0000256" key="3">
    <source>
        <dbReference type="ARBA" id="ARBA00023054"/>
    </source>
</evidence>
<dbReference type="GO" id="GO:0005737">
    <property type="term" value="C:cytoplasm"/>
    <property type="evidence" value="ECO:0007669"/>
    <property type="project" value="InterPro"/>
</dbReference>
<organism evidence="10 11">
    <name type="scientific">Basidiobolus meristosporus CBS 931.73</name>
    <dbReference type="NCBI Taxonomy" id="1314790"/>
    <lineage>
        <taxon>Eukaryota</taxon>
        <taxon>Fungi</taxon>
        <taxon>Fungi incertae sedis</taxon>
        <taxon>Zoopagomycota</taxon>
        <taxon>Entomophthoromycotina</taxon>
        <taxon>Basidiobolomycetes</taxon>
        <taxon>Basidiobolales</taxon>
        <taxon>Basidiobolaceae</taxon>
        <taxon>Basidiobolus</taxon>
    </lineage>
</organism>
<dbReference type="InterPro" id="IPR050384">
    <property type="entry name" value="Endophilin_SH3RF"/>
</dbReference>
<dbReference type="FunCoup" id="A0A1Y1YJQ4">
    <property type="interactions" value="687"/>
</dbReference>
<feature type="domain" description="SH3" evidence="8">
    <location>
        <begin position="325"/>
        <end position="388"/>
    </location>
</feature>
<evidence type="ECO:0000256" key="2">
    <source>
        <dbReference type="ARBA" id="ARBA00022443"/>
    </source>
</evidence>
<dbReference type="PANTHER" id="PTHR14167">
    <property type="entry name" value="SH3 DOMAIN-CONTAINING"/>
    <property type="match status" value="1"/>
</dbReference>
<dbReference type="SUPFAM" id="SSF103657">
    <property type="entry name" value="BAR/IMD domain-like"/>
    <property type="match status" value="1"/>
</dbReference>
<dbReference type="SMART" id="SM00326">
    <property type="entry name" value="SH3"/>
    <property type="match status" value="1"/>
</dbReference>
<dbReference type="InterPro" id="IPR004148">
    <property type="entry name" value="BAR_dom"/>
</dbReference>
<dbReference type="PROSITE" id="PS50002">
    <property type="entry name" value="SH3"/>
    <property type="match status" value="1"/>
</dbReference>
<evidence type="ECO:0000256" key="1">
    <source>
        <dbReference type="ARBA" id="ARBA00004170"/>
    </source>
</evidence>
<feature type="compositionally biased region" description="Polar residues" evidence="7">
    <location>
        <begin position="485"/>
        <end position="496"/>
    </location>
</feature>
<name>A0A1Y1YJQ4_9FUNG</name>
<reference evidence="10 11" key="1">
    <citation type="submission" date="2016-07" db="EMBL/GenBank/DDBJ databases">
        <title>Pervasive Adenine N6-methylation of Active Genes in Fungi.</title>
        <authorList>
            <consortium name="DOE Joint Genome Institute"/>
            <person name="Mondo S.J."/>
            <person name="Dannebaum R.O."/>
            <person name="Kuo R.C."/>
            <person name="Labutti K."/>
            <person name="Haridas S."/>
            <person name="Kuo A."/>
            <person name="Salamov A."/>
            <person name="Ahrendt S.R."/>
            <person name="Lipzen A."/>
            <person name="Sullivan W."/>
            <person name="Andreopoulos W.B."/>
            <person name="Clum A."/>
            <person name="Lindquist E."/>
            <person name="Daum C."/>
            <person name="Ramamoorthy G.K."/>
            <person name="Gryganskyi A."/>
            <person name="Culley D."/>
            <person name="Magnuson J.K."/>
            <person name="James T.Y."/>
            <person name="O'Malley M.A."/>
            <person name="Stajich J.E."/>
            <person name="Spatafora J.W."/>
            <person name="Visel A."/>
            <person name="Grigoriev I.V."/>
        </authorList>
    </citation>
    <scope>NUCLEOTIDE SEQUENCE [LARGE SCALE GENOMIC DNA]</scope>
    <source>
        <strain evidence="10 11">CBS 931.73</strain>
    </source>
</reference>
<feature type="region of interest" description="Disordered" evidence="7">
    <location>
        <begin position="404"/>
        <end position="497"/>
    </location>
</feature>
<feature type="coiled-coil region" evidence="6">
    <location>
        <begin position="129"/>
        <end position="187"/>
    </location>
</feature>
<dbReference type="InterPro" id="IPR001452">
    <property type="entry name" value="SH3_domain"/>
</dbReference>
<comment type="subcellular location">
    <subcellularLocation>
        <location evidence="1">Membrane</location>
        <topology evidence="1">Peripheral membrane protein</topology>
    </subcellularLocation>
</comment>
<dbReference type="Pfam" id="PF14604">
    <property type="entry name" value="SH3_9"/>
    <property type="match status" value="1"/>
</dbReference>
<dbReference type="InParanoid" id="A0A1Y1YJQ4"/>
<keyword evidence="11" id="KW-1185">Reference proteome</keyword>
<proteinExistence type="predicted"/>
<comment type="caution">
    <text evidence="10">The sequence shown here is derived from an EMBL/GenBank/DDBJ whole genome shotgun (WGS) entry which is preliminary data.</text>
</comment>
<accession>A0A1Y1YJQ4</accession>
<dbReference type="InterPro" id="IPR036028">
    <property type="entry name" value="SH3-like_dom_sf"/>
</dbReference>
<dbReference type="PROSITE" id="PS51021">
    <property type="entry name" value="BAR"/>
    <property type="match status" value="1"/>
</dbReference>
<feature type="compositionally biased region" description="Polar residues" evidence="7">
    <location>
        <begin position="459"/>
        <end position="475"/>
    </location>
</feature>
<dbReference type="InterPro" id="IPR027267">
    <property type="entry name" value="AH/BAR_dom_sf"/>
</dbReference>
<dbReference type="PRINTS" id="PR00452">
    <property type="entry name" value="SH3DOMAIN"/>
</dbReference>
<evidence type="ECO:0000256" key="5">
    <source>
        <dbReference type="PROSITE-ProRule" id="PRU00192"/>
    </source>
</evidence>
<feature type="domain" description="BAR" evidence="9">
    <location>
        <begin position="17"/>
        <end position="240"/>
    </location>
</feature>
<evidence type="ECO:0000256" key="6">
    <source>
        <dbReference type="SAM" id="Coils"/>
    </source>
</evidence>
<dbReference type="Pfam" id="PF03114">
    <property type="entry name" value="BAR"/>
    <property type="match status" value="1"/>
</dbReference>
<dbReference type="OrthoDB" id="14167at2759"/>
<gene>
    <name evidence="10" type="ORF">K493DRAFT_280618</name>
</gene>
<keyword evidence="2 5" id="KW-0728">SH3 domain</keyword>